<dbReference type="Gene3D" id="3.40.250.10">
    <property type="entry name" value="Rhodanese-like domain"/>
    <property type="match status" value="1"/>
</dbReference>
<reference evidence="2 3" key="1">
    <citation type="submission" date="2017-07" db="EMBL/GenBank/DDBJ databases">
        <title>Isolation and whole genome analysis of endospore-forming bacteria from heroin.</title>
        <authorList>
            <person name="Kalinowski J."/>
            <person name="Ahrens B."/>
            <person name="Al-Dilaimi A."/>
            <person name="Winkler A."/>
            <person name="Wibberg D."/>
            <person name="Schleenbecker U."/>
            <person name="Ruckert C."/>
            <person name="Wolfel R."/>
            <person name="Grass G."/>
        </authorList>
    </citation>
    <scope>NUCLEOTIDE SEQUENCE [LARGE SCALE GENOMIC DNA]</scope>
    <source>
        <strain evidence="2 3">7509</strain>
    </source>
</reference>
<proteinExistence type="predicted"/>
<dbReference type="Proteomes" id="UP000216475">
    <property type="component" value="Unassembled WGS sequence"/>
</dbReference>
<dbReference type="PROSITE" id="PS50206">
    <property type="entry name" value="RHODANESE_3"/>
    <property type="match status" value="1"/>
</dbReference>
<dbReference type="SUPFAM" id="SSF52821">
    <property type="entry name" value="Rhodanese/Cell cycle control phosphatase"/>
    <property type="match status" value="1"/>
</dbReference>
<evidence type="ECO:0000259" key="1">
    <source>
        <dbReference type="PROSITE" id="PS50206"/>
    </source>
</evidence>
<dbReference type="PANTHER" id="PTHR43031:SF17">
    <property type="entry name" value="SULFURTRANSFERASE YTWF-RELATED"/>
    <property type="match status" value="1"/>
</dbReference>
<gene>
    <name evidence="2" type="ORF">CHI12_10620</name>
</gene>
<evidence type="ECO:0000313" key="2">
    <source>
        <dbReference type="EMBL" id="PAE07572.1"/>
    </source>
</evidence>
<evidence type="ECO:0000313" key="3">
    <source>
        <dbReference type="Proteomes" id="UP000216475"/>
    </source>
</evidence>
<organism evidence="2 3">
    <name type="scientific">Terribacillus saccharophilus</name>
    <dbReference type="NCBI Taxonomy" id="361277"/>
    <lineage>
        <taxon>Bacteria</taxon>
        <taxon>Bacillati</taxon>
        <taxon>Bacillota</taxon>
        <taxon>Bacilli</taxon>
        <taxon>Bacillales</taxon>
        <taxon>Bacillaceae</taxon>
        <taxon>Terribacillus</taxon>
    </lineage>
</organism>
<sequence>MSTKPEIEAILPTQVAESLERKEKLHIIDVREHNEVALGKIPGAKHIPLGEVLTRLDELDKDKEYIMVCRSGNRSGLASEWLTDKGFKVKNMTGGMNDWESETE</sequence>
<accession>A0A268HCG5</accession>
<dbReference type="SMART" id="SM00450">
    <property type="entry name" value="RHOD"/>
    <property type="match status" value="1"/>
</dbReference>
<dbReference type="CDD" id="cd00158">
    <property type="entry name" value="RHOD"/>
    <property type="match status" value="1"/>
</dbReference>
<keyword evidence="2" id="KW-0808">Transferase</keyword>
<protein>
    <submittedName>
        <fullName evidence="2">Sulfurtransferase</fullName>
    </submittedName>
</protein>
<dbReference type="InterPro" id="IPR050229">
    <property type="entry name" value="GlpE_sulfurtransferase"/>
</dbReference>
<dbReference type="PANTHER" id="PTHR43031">
    <property type="entry name" value="FAD-DEPENDENT OXIDOREDUCTASE"/>
    <property type="match status" value="1"/>
</dbReference>
<dbReference type="InterPro" id="IPR036873">
    <property type="entry name" value="Rhodanese-like_dom_sf"/>
</dbReference>
<dbReference type="AlphaFoldDB" id="A0A268HCG5"/>
<dbReference type="Pfam" id="PF00581">
    <property type="entry name" value="Rhodanese"/>
    <property type="match status" value="1"/>
</dbReference>
<comment type="caution">
    <text evidence="2">The sequence shown here is derived from an EMBL/GenBank/DDBJ whole genome shotgun (WGS) entry which is preliminary data.</text>
</comment>
<dbReference type="InterPro" id="IPR001763">
    <property type="entry name" value="Rhodanese-like_dom"/>
</dbReference>
<name>A0A268HCG5_9BACI</name>
<dbReference type="GO" id="GO:0016740">
    <property type="term" value="F:transferase activity"/>
    <property type="evidence" value="ECO:0007669"/>
    <property type="project" value="UniProtKB-KW"/>
</dbReference>
<feature type="domain" description="Rhodanese" evidence="1">
    <location>
        <begin position="21"/>
        <end position="104"/>
    </location>
</feature>
<dbReference type="EMBL" id="NPBH01000045">
    <property type="protein sequence ID" value="PAE07572.1"/>
    <property type="molecule type" value="Genomic_DNA"/>
</dbReference>
<dbReference type="RefSeq" id="WP_095230939.1">
    <property type="nucleotide sequence ID" value="NZ_NPBH01000045.1"/>
</dbReference>